<dbReference type="AlphaFoldDB" id="A0A5C6BZA9"/>
<evidence type="ECO:0000259" key="1">
    <source>
        <dbReference type="Pfam" id="PF07596"/>
    </source>
</evidence>
<dbReference type="PANTHER" id="PTHR30093:SF2">
    <property type="entry name" value="TYPE II SECRETION SYSTEM PROTEIN H"/>
    <property type="match status" value="1"/>
</dbReference>
<accession>A0A5C6BZA9</accession>
<name>A0A5C6BZA9_9BACT</name>
<feature type="domain" description="DUF1559" evidence="1">
    <location>
        <begin position="41"/>
        <end position="318"/>
    </location>
</feature>
<dbReference type="Pfam" id="PF07963">
    <property type="entry name" value="N_methyl"/>
    <property type="match status" value="1"/>
</dbReference>
<sequence length="351" mass="37302">MSHEIFVFKSRTRPRGFTLVELLVVIAIIGVLVGLLLPAVQAAREAARRMQCSNNLKQLGLALHNYHDTHRALPALMMGPSYNPYVSGLVPILPFIEQGTVYDQIRSPNTFNGVAFNPYGPIPWSTSTYDPWNVQIAAFLCPSDGGAGTKGPTDNGRTNYVFSAGDWMPTGYTAKQTIRGPFGYLETFNFSAIIDGLSNTIAMSERAIANGAGERVKGGTVMSYLDPASPGTCMSTLGVSGFYLDSLTTRAWAGVYWSNGVSGFTQFNTILAPNGPSCAEATWDSGRTLAPPTSYHPGGVQVLMCDGSVAFITDSIDTGNIYAAPTSSGLTPYGVWGALGSKQGGEVANLP</sequence>
<reference evidence="2 3" key="1">
    <citation type="submission" date="2019-02" db="EMBL/GenBank/DDBJ databases">
        <title>Deep-cultivation of Planctomycetes and their phenomic and genomic characterization uncovers novel biology.</title>
        <authorList>
            <person name="Wiegand S."/>
            <person name="Jogler M."/>
            <person name="Boedeker C."/>
            <person name="Pinto D."/>
            <person name="Vollmers J."/>
            <person name="Rivas-Marin E."/>
            <person name="Kohn T."/>
            <person name="Peeters S.H."/>
            <person name="Heuer A."/>
            <person name="Rast P."/>
            <person name="Oberbeckmann S."/>
            <person name="Bunk B."/>
            <person name="Jeske O."/>
            <person name="Meyerdierks A."/>
            <person name="Storesund J.E."/>
            <person name="Kallscheuer N."/>
            <person name="Luecker S."/>
            <person name="Lage O.M."/>
            <person name="Pohl T."/>
            <person name="Merkel B.J."/>
            <person name="Hornburger P."/>
            <person name="Mueller R.-W."/>
            <person name="Bruemmer F."/>
            <person name="Labrenz M."/>
            <person name="Spormann A.M."/>
            <person name="Op Den Camp H."/>
            <person name="Overmann J."/>
            <person name="Amann R."/>
            <person name="Jetten M.S.M."/>
            <person name="Mascher T."/>
            <person name="Medema M.H."/>
            <person name="Devos D.P."/>
            <person name="Kaster A.-K."/>
            <person name="Ovreas L."/>
            <person name="Rohde M."/>
            <person name="Galperin M.Y."/>
            <person name="Jogler C."/>
        </authorList>
    </citation>
    <scope>NUCLEOTIDE SEQUENCE [LARGE SCALE GENOMIC DNA]</scope>
    <source>
        <strain evidence="2 3">Pla52o</strain>
    </source>
</reference>
<dbReference type="NCBIfam" id="TIGR04294">
    <property type="entry name" value="pre_pil_HX9DG"/>
    <property type="match status" value="1"/>
</dbReference>
<gene>
    <name evidence="2" type="primary">pulG_4</name>
    <name evidence="2" type="ORF">Pla52o_53670</name>
</gene>
<dbReference type="InterPro" id="IPR045584">
    <property type="entry name" value="Pilin-like"/>
</dbReference>
<dbReference type="InterPro" id="IPR011453">
    <property type="entry name" value="DUF1559"/>
</dbReference>
<keyword evidence="3" id="KW-1185">Reference proteome</keyword>
<dbReference type="SUPFAM" id="SSF54523">
    <property type="entry name" value="Pili subunits"/>
    <property type="match status" value="1"/>
</dbReference>
<dbReference type="PANTHER" id="PTHR30093">
    <property type="entry name" value="GENERAL SECRETION PATHWAY PROTEIN G"/>
    <property type="match status" value="1"/>
</dbReference>
<dbReference type="RefSeq" id="WP_146597285.1">
    <property type="nucleotide sequence ID" value="NZ_SJPT01000014.1"/>
</dbReference>
<dbReference type="OrthoDB" id="241541at2"/>
<dbReference type="NCBIfam" id="TIGR02532">
    <property type="entry name" value="IV_pilin_GFxxxE"/>
    <property type="match status" value="1"/>
</dbReference>
<dbReference type="Proteomes" id="UP000316304">
    <property type="component" value="Unassembled WGS sequence"/>
</dbReference>
<protein>
    <submittedName>
        <fullName evidence="2">Type II secretion system protein G</fullName>
    </submittedName>
</protein>
<dbReference type="InterPro" id="IPR027558">
    <property type="entry name" value="Pre_pil_HX9DG_C"/>
</dbReference>
<comment type="caution">
    <text evidence="2">The sequence shown here is derived from an EMBL/GenBank/DDBJ whole genome shotgun (WGS) entry which is preliminary data.</text>
</comment>
<dbReference type="EMBL" id="SJPT01000014">
    <property type="protein sequence ID" value="TWU17192.1"/>
    <property type="molecule type" value="Genomic_DNA"/>
</dbReference>
<organism evidence="2 3">
    <name type="scientific">Novipirellula galeiformis</name>
    <dbReference type="NCBI Taxonomy" id="2528004"/>
    <lineage>
        <taxon>Bacteria</taxon>
        <taxon>Pseudomonadati</taxon>
        <taxon>Planctomycetota</taxon>
        <taxon>Planctomycetia</taxon>
        <taxon>Pirellulales</taxon>
        <taxon>Pirellulaceae</taxon>
        <taxon>Novipirellula</taxon>
    </lineage>
</organism>
<evidence type="ECO:0000313" key="3">
    <source>
        <dbReference type="Proteomes" id="UP000316304"/>
    </source>
</evidence>
<dbReference type="Gene3D" id="3.30.700.10">
    <property type="entry name" value="Glycoprotein, Type 4 Pilin"/>
    <property type="match status" value="1"/>
</dbReference>
<dbReference type="Pfam" id="PF07596">
    <property type="entry name" value="SBP_bac_10"/>
    <property type="match status" value="1"/>
</dbReference>
<dbReference type="PROSITE" id="PS00409">
    <property type="entry name" value="PROKAR_NTER_METHYL"/>
    <property type="match status" value="1"/>
</dbReference>
<dbReference type="InterPro" id="IPR012902">
    <property type="entry name" value="N_methyl_site"/>
</dbReference>
<proteinExistence type="predicted"/>
<evidence type="ECO:0000313" key="2">
    <source>
        <dbReference type="EMBL" id="TWU17192.1"/>
    </source>
</evidence>